<dbReference type="InterPro" id="IPR002028">
    <property type="entry name" value="Trp_synthase_suA"/>
</dbReference>
<evidence type="ECO:0000256" key="7">
    <source>
        <dbReference type="ARBA" id="ARBA00049047"/>
    </source>
</evidence>
<dbReference type="UniPathway" id="UPA00035">
    <property type="reaction ID" value="UER00044"/>
</dbReference>
<dbReference type="HAMAP" id="MF_00131">
    <property type="entry name" value="Trp_synth_alpha"/>
    <property type="match status" value="1"/>
</dbReference>
<dbReference type="EMBL" id="LKHV02000001">
    <property type="protein sequence ID" value="MCS5708174.1"/>
    <property type="molecule type" value="Genomic_DNA"/>
</dbReference>
<evidence type="ECO:0000313" key="11">
    <source>
        <dbReference type="EMBL" id="MCS5708174.1"/>
    </source>
</evidence>
<dbReference type="OrthoDB" id="9804578at2"/>
<keyword evidence="3 8" id="KW-0028">Amino-acid biosynthesis</keyword>
<evidence type="ECO:0000256" key="3">
    <source>
        <dbReference type="ARBA" id="ARBA00022605"/>
    </source>
</evidence>
<reference evidence="11" key="2">
    <citation type="journal article" date="2016" name="Genome Announc.">
        <title>Draft Genome Sequences of Two Novel Amoeba-Resistant Intranuclear Bacteria, 'Candidatus Berkiella cookevillensis' and 'Candidatus Berkiella aquae'.</title>
        <authorList>
            <person name="Mehari Y.T."/>
            <person name="Arivett B.A."/>
            <person name="Farone A.L."/>
            <person name="Gunderson J.H."/>
            <person name="Farone M.B."/>
        </authorList>
    </citation>
    <scope>NUCLEOTIDE SEQUENCE</scope>
    <source>
        <strain evidence="11">CC99</strain>
    </source>
</reference>
<dbReference type="CDD" id="cd04724">
    <property type="entry name" value="Tryptophan_synthase_alpha"/>
    <property type="match status" value="1"/>
</dbReference>
<comment type="function">
    <text evidence="8">The alpha subunit is responsible for the aldol cleavage of indoleglycerol phosphate to indole and glyceraldehyde 3-phosphate.</text>
</comment>
<dbReference type="EMBL" id="LKHV01000007">
    <property type="protein sequence ID" value="KRG18413.1"/>
    <property type="molecule type" value="Genomic_DNA"/>
</dbReference>
<comment type="similarity">
    <text evidence="8 9">Belongs to the TrpA family.</text>
</comment>
<feature type="active site" description="Proton acceptor" evidence="8">
    <location>
        <position position="59"/>
    </location>
</feature>
<dbReference type="PANTHER" id="PTHR43406:SF1">
    <property type="entry name" value="TRYPTOPHAN SYNTHASE ALPHA CHAIN, CHLOROPLASTIC"/>
    <property type="match status" value="1"/>
</dbReference>
<dbReference type="InterPro" id="IPR011060">
    <property type="entry name" value="RibuloseP-bd_barrel"/>
</dbReference>
<protein>
    <recommendedName>
        <fullName evidence="8">Tryptophan synthase alpha chain</fullName>
        <ecNumber evidence="8">4.2.1.20</ecNumber>
    </recommendedName>
</protein>
<keyword evidence="12" id="KW-1185">Reference proteome</keyword>
<evidence type="ECO:0000256" key="8">
    <source>
        <dbReference type="HAMAP-Rule" id="MF_00131"/>
    </source>
</evidence>
<gene>
    <name evidence="8 10" type="primary">trpA</name>
    <name evidence="11" type="ORF">CC99x_004580</name>
    <name evidence="10" type="ORF">CC99x_01625</name>
</gene>
<dbReference type="GO" id="GO:0004834">
    <property type="term" value="F:tryptophan synthase activity"/>
    <property type="evidence" value="ECO:0007669"/>
    <property type="project" value="UniProtKB-UniRule"/>
</dbReference>
<evidence type="ECO:0000256" key="1">
    <source>
        <dbReference type="ARBA" id="ARBA00004733"/>
    </source>
</evidence>
<dbReference type="AlphaFoldDB" id="A0A0Q9YCW2"/>
<comment type="catalytic activity">
    <reaction evidence="7 8">
        <text>(1S,2R)-1-C-(indol-3-yl)glycerol 3-phosphate + L-serine = D-glyceraldehyde 3-phosphate + L-tryptophan + H2O</text>
        <dbReference type="Rhea" id="RHEA:10532"/>
        <dbReference type="ChEBI" id="CHEBI:15377"/>
        <dbReference type="ChEBI" id="CHEBI:33384"/>
        <dbReference type="ChEBI" id="CHEBI:57912"/>
        <dbReference type="ChEBI" id="CHEBI:58866"/>
        <dbReference type="ChEBI" id="CHEBI:59776"/>
        <dbReference type="EC" id="4.2.1.20"/>
    </reaction>
</comment>
<evidence type="ECO:0000256" key="4">
    <source>
        <dbReference type="ARBA" id="ARBA00022822"/>
    </source>
</evidence>
<comment type="caution">
    <text evidence="10">The sequence shown here is derived from an EMBL/GenBank/DDBJ whole genome shotgun (WGS) entry which is preliminary data.</text>
</comment>
<dbReference type="Pfam" id="PF00290">
    <property type="entry name" value="Trp_syntA"/>
    <property type="match status" value="1"/>
</dbReference>
<dbReference type="GO" id="GO:0005829">
    <property type="term" value="C:cytosol"/>
    <property type="evidence" value="ECO:0007669"/>
    <property type="project" value="TreeGrafter"/>
</dbReference>
<evidence type="ECO:0000313" key="10">
    <source>
        <dbReference type="EMBL" id="KRG18413.1"/>
    </source>
</evidence>
<dbReference type="Proteomes" id="UP000051494">
    <property type="component" value="Unassembled WGS sequence"/>
</dbReference>
<comment type="subunit">
    <text evidence="2 8">Tetramer of two alpha and two beta chains.</text>
</comment>
<feature type="active site" description="Proton acceptor" evidence="8">
    <location>
        <position position="48"/>
    </location>
</feature>
<proteinExistence type="inferred from homology"/>
<reference evidence="10" key="1">
    <citation type="submission" date="2015-09" db="EMBL/GenBank/DDBJ databases">
        <title>Draft Genome Sequences of Two Novel Amoeba-resistant Intranuclear Bacteria, Candidatus Berkiella cookevillensis and Candidatus Berkiella aquae.</title>
        <authorList>
            <person name="Mehari Y.T."/>
            <person name="Arivett B.A."/>
            <person name="Farone A.L."/>
            <person name="Gunderson J.H."/>
            <person name="Farone M.B."/>
        </authorList>
    </citation>
    <scope>NUCLEOTIDE SEQUENCE [LARGE SCALE GENOMIC DNA]</scope>
    <source>
        <strain evidence="10">CC99</strain>
    </source>
</reference>
<keyword evidence="4 8" id="KW-0822">Tryptophan biosynthesis</keyword>
<evidence type="ECO:0000256" key="6">
    <source>
        <dbReference type="ARBA" id="ARBA00023239"/>
    </source>
</evidence>
<dbReference type="EC" id="4.2.1.20" evidence="8"/>
<dbReference type="InterPro" id="IPR013785">
    <property type="entry name" value="Aldolase_TIM"/>
</dbReference>
<comment type="pathway">
    <text evidence="1 8">Amino-acid biosynthesis; L-tryptophan biosynthesis; L-tryptophan from chorismate: step 5/5.</text>
</comment>
<dbReference type="PANTHER" id="PTHR43406">
    <property type="entry name" value="TRYPTOPHAN SYNTHASE, ALPHA CHAIN"/>
    <property type="match status" value="1"/>
</dbReference>
<evidence type="ECO:0000313" key="12">
    <source>
        <dbReference type="Proteomes" id="UP000051494"/>
    </source>
</evidence>
<keyword evidence="5 8" id="KW-0057">Aromatic amino acid biosynthesis</keyword>
<dbReference type="NCBIfam" id="TIGR00262">
    <property type="entry name" value="trpA"/>
    <property type="match status" value="1"/>
</dbReference>
<dbReference type="SUPFAM" id="SSF51366">
    <property type="entry name" value="Ribulose-phoshate binding barrel"/>
    <property type="match status" value="1"/>
</dbReference>
<sequence length="265" mass="29157">MRFSIMFEKLKNTNSLLVMPYLSLGLLNEDATIELIQFFVEHGAQAIEFGFPFSDAIADGPIIQQASKLAIENGFSHEQGFSIIARIRSLYPNLPICLMLYANHVYSYSVDNFYAQCKQSGIDAVLIPDIPNVEMMPFLKSAKSYDIQPVLFATPSCAAKELAFTAKHSEGFVYLVTRTGVTGTKQAANFDQMIPMIQQLQSLQSAPIVCGFGIKHASDLHKAQQSNSQGVIIGSALMEALLPTETHPEPSLSVAKNVFKDIIMN</sequence>
<keyword evidence="6 8" id="KW-0456">Lyase</keyword>
<evidence type="ECO:0000256" key="9">
    <source>
        <dbReference type="RuleBase" id="RU003662"/>
    </source>
</evidence>
<name>A0A0Q9YCW2_9GAMM</name>
<evidence type="ECO:0000256" key="2">
    <source>
        <dbReference type="ARBA" id="ARBA00011270"/>
    </source>
</evidence>
<dbReference type="STRING" id="437022.CC99x_01625"/>
<accession>A0A0Q9YCW2</accession>
<reference evidence="11" key="3">
    <citation type="submission" date="2021-06" db="EMBL/GenBank/DDBJ databases">
        <title>Genomic Description and Analysis of Intracellular Bacteria, Candidatus Berkiella cookevillensis and Candidatus Berkiella aquae.</title>
        <authorList>
            <person name="Kidane D.T."/>
            <person name="Mehari Y.T."/>
            <person name="Rice F.C."/>
            <person name="Arivett B.A."/>
            <person name="Farone A.L."/>
            <person name="Berk S.G."/>
            <person name="Farone M.B."/>
        </authorList>
    </citation>
    <scope>NUCLEOTIDE SEQUENCE</scope>
    <source>
        <strain evidence="11">CC99</strain>
    </source>
</reference>
<dbReference type="RefSeq" id="WP_083477354.1">
    <property type="nucleotide sequence ID" value="NZ_LKHV02000001.1"/>
</dbReference>
<evidence type="ECO:0000256" key="5">
    <source>
        <dbReference type="ARBA" id="ARBA00023141"/>
    </source>
</evidence>
<dbReference type="Gene3D" id="3.20.20.70">
    <property type="entry name" value="Aldolase class I"/>
    <property type="match status" value="1"/>
</dbReference>
<organism evidence="10">
    <name type="scientific">Candidatus Berkiella cookevillensis</name>
    <dbReference type="NCBI Taxonomy" id="437022"/>
    <lineage>
        <taxon>Bacteria</taxon>
        <taxon>Pseudomonadati</taxon>
        <taxon>Pseudomonadota</taxon>
        <taxon>Gammaproteobacteria</taxon>
        <taxon>Candidatus Berkiellales</taxon>
        <taxon>Candidatus Berkiellaceae</taxon>
        <taxon>Candidatus Berkiella</taxon>
    </lineage>
</organism>